<sequence>MVCEPNGSIFTGAIWVALEKHEHQGGRSNMTRGKKARASPTGGVAFAVPLAPAVMRAHWEIYVRSAALVSILVRVVVLTVHACLNSPWAFPGAHLGEGGALQAERRPHPRARWERGYGVCVGTQF</sequence>
<protein>
    <submittedName>
        <fullName evidence="1">Uncharacterized protein</fullName>
    </submittedName>
</protein>
<evidence type="ECO:0000313" key="2">
    <source>
        <dbReference type="Proteomes" id="UP000054270"/>
    </source>
</evidence>
<dbReference type="EMBL" id="KN818054">
    <property type="protein sequence ID" value="KJA12632.1"/>
    <property type="molecule type" value="Genomic_DNA"/>
</dbReference>
<organism evidence="1 2">
    <name type="scientific">Hypholoma sublateritium (strain FD-334 SS-4)</name>
    <dbReference type="NCBI Taxonomy" id="945553"/>
    <lineage>
        <taxon>Eukaryota</taxon>
        <taxon>Fungi</taxon>
        <taxon>Dikarya</taxon>
        <taxon>Basidiomycota</taxon>
        <taxon>Agaricomycotina</taxon>
        <taxon>Agaricomycetes</taxon>
        <taxon>Agaricomycetidae</taxon>
        <taxon>Agaricales</taxon>
        <taxon>Agaricineae</taxon>
        <taxon>Strophariaceae</taxon>
        <taxon>Hypholoma</taxon>
    </lineage>
</organism>
<gene>
    <name evidence="1" type="ORF">HYPSUDRAFT_60320</name>
</gene>
<evidence type="ECO:0000313" key="1">
    <source>
        <dbReference type="EMBL" id="KJA12632.1"/>
    </source>
</evidence>
<keyword evidence="2" id="KW-1185">Reference proteome</keyword>
<accession>A0A0D2KDL1</accession>
<dbReference type="AlphaFoldDB" id="A0A0D2KDL1"/>
<dbReference type="Proteomes" id="UP000054270">
    <property type="component" value="Unassembled WGS sequence"/>
</dbReference>
<name>A0A0D2KDL1_HYPSF</name>
<proteinExistence type="predicted"/>
<reference evidence="2" key="1">
    <citation type="submission" date="2014-04" db="EMBL/GenBank/DDBJ databases">
        <title>Evolutionary Origins and Diversification of the Mycorrhizal Mutualists.</title>
        <authorList>
            <consortium name="DOE Joint Genome Institute"/>
            <consortium name="Mycorrhizal Genomics Consortium"/>
            <person name="Kohler A."/>
            <person name="Kuo A."/>
            <person name="Nagy L.G."/>
            <person name="Floudas D."/>
            <person name="Copeland A."/>
            <person name="Barry K.W."/>
            <person name="Cichocki N."/>
            <person name="Veneault-Fourrey C."/>
            <person name="LaButti K."/>
            <person name="Lindquist E.A."/>
            <person name="Lipzen A."/>
            <person name="Lundell T."/>
            <person name="Morin E."/>
            <person name="Murat C."/>
            <person name="Riley R."/>
            <person name="Ohm R."/>
            <person name="Sun H."/>
            <person name="Tunlid A."/>
            <person name="Henrissat B."/>
            <person name="Grigoriev I.V."/>
            <person name="Hibbett D.S."/>
            <person name="Martin F."/>
        </authorList>
    </citation>
    <scope>NUCLEOTIDE SEQUENCE [LARGE SCALE GENOMIC DNA]</scope>
    <source>
        <strain evidence="2">FD-334 SS-4</strain>
    </source>
</reference>